<dbReference type="InterPro" id="IPR011204">
    <property type="entry name" value="Virulence_RhuM-like"/>
</dbReference>
<dbReference type="Pfam" id="PF13310">
    <property type="entry name" value="Virulence_RhuM"/>
    <property type="match status" value="1"/>
</dbReference>
<sequence length="148" mass="17158">MHFAVTGKTAAELIAERVNSKKPLVGLTNFSGLHPIQRDIYIAKNYLNENELRMLNRIIDAYLSFAEIQAKNEYAMTMKDWTNKLDEYLTLLGKGVLKNAGKVMAEEAEKKANREYEIYKKEQNKKYISDFDREVNNLKKEASSFDRL</sequence>
<dbReference type="PANTHER" id="PTHR35810:SF1">
    <property type="entry name" value="CYTOPLASMIC PROTEIN"/>
    <property type="match status" value="1"/>
</dbReference>
<accession>A0A098EBP8</accession>
<evidence type="ECO:0008006" key="2">
    <source>
        <dbReference type="Google" id="ProtNLM"/>
    </source>
</evidence>
<name>A0A098EBP8_9ZZZZ</name>
<gene>
    <name evidence="1" type="ORF">MSIBF_A2930008</name>
</gene>
<proteinExistence type="predicted"/>
<dbReference type="AlphaFoldDB" id="A0A098EBP8"/>
<reference evidence="1" key="1">
    <citation type="submission" date="2014-09" db="EMBL/GenBank/DDBJ databases">
        <authorList>
            <person name="Probst J Alexander"/>
        </authorList>
    </citation>
    <scope>NUCLEOTIDE SEQUENCE</scope>
</reference>
<protein>
    <recommendedName>
        <fullName evidence="2">Virulence protein RhuM family protein</fullName>
    </recommendedName>
</protein>
<dbReference type="PANTHER" id="PTHR35810">
    <property type="entry name" value="CYTOPLASMIC PROTEIN-RELATED"/>
    <property type="match status" value="1"/>
</dbReference>
<dbReference type="EMBL" id="CCXY01000216">
    <property type="protein sequence ID" value="CEG12929.1"/>
    <property type="molecule type" value="Genomic_DNA"/>
</dbReference>
<organism evidence="1">
    <name type="scientific">groundwater metagenome</name>
    <dbReference type="NCBI Taxonomy" id="717931"/>
    <lineage>
        <taxon>unclassified sequences</taxon>
        <taxon>metagenomes</taxon>
        <taxon>ecological metagenomes</taxon>
    </lineage>
</organism>
<evidence type="ECO:0000313" key="1">
    <source>
        <dbReference type="EMBL" id="CEG12929.1"/>
    </source>
</evidence>